<feature type="transmembrane region" description="Helical" evidence="6">
    <location>
        <begin position="189"/>
        <end position="209"/>
    </location>
</feature>
<evidence type="ECO:0000256" key="2">
    <source>
        <dbReference type="ARBA" id="ARBA00022475"/>
    </source>
</evidence>
<dbReference type="PANTHER" id="PTHR30086">
    <property type="entry name" value="ARGININE EXPORTER PROTEIN ARGO"/>
    <property type="match status" value="1"/>
</dbReference>
<dbReference type="PIRSF" id="PIRSF006324">
    <property type="entry name" value="LeuE"/>
    <property type="match status" value="1"/>
</dbReference>
<feature type="transmembrane region" description="Helical" evidence="6">
    <location>
        <begin position="41"/>
        <end position="64"/>
    </location>
</feature>
<dbReference type="Proteomes" id="UP000250434">
    <property type="component" value="Chromosome"/>
</dbReference>
<dbReference type="KEGG" id="aab:A4R43_04905"/>
<comment type="subcellular location">
    <subcellularLocation>
        <location evidence="1">Cell membrane</location>
        <topology evidence="1">Multi-pass membrane protein</topology>
    </subcellularLocation>
</comment>
<dbReference type="RefSeq" id="WP_113691213.1">
    <property type="nucleotide sequence ID" value="NZ_CP015163.1"/>
</dbReference>
<evidence type="ECO:0000256" key="5">
    <source>
        <dbReference type="ARBA" id="ARBA00023136"/>
    </source>
</evidence>
<dbReference type="OrthoDB" id="3175972at2"/>
<reference evidence="7 8" key="1">
    <citation type="submission" date="2016-04" db="EMBL/GenBank/DDBJ databases">
        <title>Complete genome sequence and analysis of deep-sea sediment isolate, Amycolatopsis sp. WP1.</title>
        <authorList>
            <person name="Wang H."/>
            <person name="Chen S."/>
            <person name="Wu Q."/>
        </authorList>
    </citation>
    <scope>NUCLEOTIDE SEQUENCE [LARGE SCALE GENOMIC DNA]</scope>
    <source>
        <strain evidence="7 8">WP1</strain>
    </source>
</reference>
<dbReference type="GO" id="GO:0005886">
    <property type="term" value="C:plasma membrane"/>
    <property type="evidence" value="ECO:0007669"/>
    <property type="project" value="UniProtKB-SubCell"/>
</dbReference>
<evidence type="ECO:0000256" key="3">
    <source>
        <dbReference type="ARBA" id="ARBA00022692"/>
    </source>
</evidence>
<dbReference type="EMBL" id="CP015163">
    <property type="protein sequence ID" value="AXB41947.1"/>
    <property type="molecule type" value="Genomic_DNA"/>
</dbReference>
<feature type="transmembrane region" description="Helical" evidence="6">
    <location>
        <begin position="6"/>
        <end position="29"/>
    </location>
</feature>
<dbReference type="AlphaFoldDB" id="A0A344L1M3"/>
<dbReference type="Pfam" id="PF01810">
    <property type="entry name" value="LysE"/>
    <property type="match status" value="1"/>
</dbReference>
<proteinExistence type="predicted"/>
<sequence>MVSPSHFAAFAALTFLMVIVPGPSVLFTISRALTAGRRDALLTVAGNATGVYLQVVGVAFGLGALVESSAAVFTAIKFAGAAYLIYLGVQAFRHRRSLAEAFGDQVAATRAPAWRVIRDGVVVGFANPKSIVFLAAVLPQFVDAGAGSVAAQMLVLGILLPVTALLCDSAWAFVAGTARSWFAGSPRRLAMIGGTGGLVMIGLGTSLAVTGRKD</sequence>
<keyword evidence="4 6" id="KW-1133">Transmembrane helix</keyword>
<evidence type="ECO:0000313" key="8">
    <source>
        <dbReference type="Proteomes" id="UP000250434"/>
    </source>
</evidence>
<feature type="transmembrane region" description="Helical" evidence="6">
    <location>
        <begin position="120"/>
        <end position="142"/>
    </location>
</feature>
<accession>A0A344L1M3</accession>
<name>A0A344L1M3_9PSEU</name>
<keyword evidence="5 6" id="KW-0472">Membrane</keyword>
<keyword evidence="2" id="KW-1003">Cell membrane</keyword>
<dbReference type="GO" id="GO:0015171">
    <property type="term" value="F:amino acid transmembrane transporter activity"/>
    <property type="evidence" value="ECO:0007669"/>
    <property type="project" value="TreeGrafter"/>
</dbReference>
<evidence type="ECO:0000256" key="4">
    <source>
        <dbReference type="ARBA" id="ARBA00022989"/>
    </source>
</evidence>
<organism evidence="7 8">
    <name type="scientific">Amycolatopsis albispora</name>
    <dbReference type="NCBI Taxonomy" id="1804986"/>
    <lineage>
        <taxon>Bacteria</taxon>
        <taxon>Bacillati</taxon>
        <taxon>Actinomycetota</taxon>
        <taxon>Actinomycetes</taxon>
        <taxon>Pseudonocardiales</taxon>
        <taxon>Pseudonocardiaceae</taxon>
        <taxon>Amycolatopsis</taxon>
    </lineage>
</organism>
<feature type="transmembrane region" description="Helical" evidence="6">
    <location>
        <begin position="154"/>
        <end position="177"/>
    </location>
</feature>
<keyword evidence="8" id="KW-1185">Reference proteome</keyword>
<gene>
    <name evidence="7" type="ORF">A4R43_04905</name>
</gene>
<evidence type="ECO:0000256" key="6">
    <source>
        <dbReference type="SAM" id="Phobius"/>
    </source>
</evidence>
<dbReference type="PANTHER" id="PTHR30086:SF20">
    <property type="entry name" value="ARGININE EXPORTER PROTEIN ARGO-RELATED"/>
    <property type="match status" value="1"/>
</dbReference>
<evidence type="ECO:0000256" key="1">
    <source>
        <dbReference type="ARBA" id="ARBA00004651"/>
    </source>
</evidence>
<keyword evidence="3 6" id="KW-0812">Transmembrane</keyword>
<protein>
    <submittedName>
        <fullName evidence="7">Lysine transporter LysE</fullName>
    </submittedName>
</protein>
<evidence type="ECO:0000313" key="7">
    <source>
        <dbReference type="EMBL" id="AXB41947.1"/>
    </source>
</evidence>
<dbReference type="InterPro" id="IPR001123">
    <property type="entry name" value="LeuE-type"/>
</dbReference>
<feature type="transmembrane region" description="Helical" evidence="6">
    <location>
        <begin position="70"/>
        <end position="89"/>
    </location>
</feature>